<dbReference type="Proteomes" id="UP000832097">
    <property type="component" value="Chromosome"/>
</dbReference>
<dbReference type="EMBL" id="CP094528">
    <property type="protein sequence ID" value="UOE43707.1"/>
    <property type="molecule type" value="Genomic_DNA"/>
</dbReference>
<evidence type="ECO:0000313" key="4">
    <source>
        <dbReference type="Proteomes" id="UP000832097"/>
    </source>
</evidence>
<protein>
    <submittedName>
        <fullName evidence="3">Uncharacterized protein</fullName>
    </submittedName>
</protein>
<feature type="compositionally biased region" description="Basic and acidic residues" evidence="1">
    <location>
        <begin position="80"/>
        <end position="92"/>
    </location>
</feature>
<keyword evidence="4" id="KW-1185">Reference proteome</keyword>
<feature type="region of interest" description="Disordered" evidence="1">
    <location>
        <begin position="216"/>
        <end position="236"/>
    </location>
</feature>
<accession>A0ABY4BWW1</accession>
<keyword evidence="2" id="KW-1133">Transmembrane helix</keyword>
<keyword evidence="2" id="KW-0812">Transmembrane</keyword>
<organism evidence="3 4">
    <name type="scientific">Agromyces larvae</name>
    <dbReference type="NCBI Taxonomy" id="2929802"/>
    <lineage>
        <taxon>Bacteria</taxon>
        <taxon>Bacillati</taxon>
        <taxon>Actinomycetota</taxon>
        <taxon>Actinomycetes</taxon>
        <taxon>Micrococcales</taxon>
        <taxon>Microbacteriaceae</taxon>
        <taxon>Agromyces</taxon>
    </lineage>
</organism>
<gene>
    <name evidence="3" type="ORF">MTO99_16265</name>
</gene>
<evidence type="ECO:0000313" key="3">
    <source>
        <dbReference type="EMBL" id="UOE43707.1"/>
    </source>
</evidence>
<feature type="compositionally biased region" description="Low complexity" evidence="1">
    <location>
        <begin position="38"/>
        <end position="53"/>
    </location>
</feature>
<proteinExistence type="predicted"/>
<sequence length="236" mass="24656">MTETKPNFDPRYDPRFQRGWVEPEGGADAPPHADPPSHRQAPQQARPARPAPESAEDPAHDPAPARAEDLFAELIAPESSEPRDPRDPRGGREQSQLAPRGGAGLPEVQVAGFAPSAYGVPVEASDLVPPESVRRVAGRWLWLVLGLSLVFVIGGALAYWQSLTAQNPYTGAVSTMDPATMLIISSAAPAAVELGVIGVVASLVGWAIIGSTARTRGAPDGAEVPDASAAGRQVDA</sequence>
<name>A0ABY4BWW1_9MICO</name>
<keyword evidence="2" id="KW-0472">Membrane</keyword>
<feature type="transmembrane region" description="Helical" evidence="2">
    <location>
        <begin position="180"/>
        <end position="209"/>
    </location>
</feature>
<dbReference type="RefSeq" id="WP_243554865.1">
    <property type="nucleotide sequence ID" value="NZ_CP094528.1"/>
</dbReference>
<evidence type="ECO:0000256" key="1">
    <source>
        <dbReference type="SAM" id="MobiDB-lite"/>
    </source>
</evidence>
<feature type="region of interest" description="Disordered" evidence="1">
    <location>
        <begin position="1"/>
        <end position="106"/>
    </location>
</feature>
<evidence type="ECO:0000256" key="2">
    <source>
        <dbReference type="SAM" id="Phobius"/>
    </source>
</evidence>
<feature type="compositionally biased region" description="Basic and acidic residues" evidence="1">
    <location>
        <begin position="1"/>
        <end position="16"/>
    </location>
</feature>
<feature type="transmembrane region" description="Helical" evidence="2">
    <location>
        <begin position="140"/>
        <end position="160"/>
    </location>
</feature>
<reference evidence="3 4" key="1">
    <citation type="submission" date="2022-03" db="EMBL/GenBank/DDBJ databases">
        <title>Mucilaginibacter sp. isolated from the gut of Protaetia brevitarsis seulensis larvae.</title>
        <authorList>
            <person name="Won M."/>
            <person name="Kim S.-J."/>
            <person name="Kwon S.-W."/>
        </authorList>
    </citation>
    <scope>NUCLEOTIDE SEQUENCE [LARGE SCALE GENOMIC DNA]</scope>
    <source>
        <strain evidence="3 4">CFWR-12</strain>
    </source>
</reference>